<keyword evidence="3" id="KW-1185">Reference proteome</keyword>
<evidence type="ECO:0000313" key="3">
    <source>
        <dbReference type="Proteomes" id="UP001221898"/>
    </source>
</evidence>
<evidence type="ECO:0000256" key="1">
    <source>
        <dbReference type="SAM" id="MobiDB-lite"/>
    </source>
</evidence>
<comment type="caution">
    <text evidence="2">The sequence shown here is derived from an EMBL/GenBank/DDBJ whole genome shotgun (WGS) entry which is preliminary data.</text>
</comment>
<accession>A0AAD7WLE7</accession>
<gene>
    <name evidence="2" type="ORF">AAFF_G00397620</name>
</gene>
<evidence type="ECO:0000313" key="2">
    <source>
        <dbReference type="EMBL" id="KAJ8400379.1"/>
    </source>
</evidence>
<proteinExistence type="predicted"/>
<dbReference type="EMBL" id="JAINUG010000077">
    <property type="protein sequence ID" value="KAJ8400379.1"/>
    <property type="molecule type" value="Genomic_DNA"/>
</dbReference>
<reference evidence="2" key="1">
    <citation type="journal article" date="2023" name="Science">
        <title>Genome structures resolve the early diversification of teleost fishes.</title>
        <authorList>
            <person name="Parey E."/>
            <person name="Louis A."/>
            <person name="Montfort J."/>
            <person name="Bouchez O."/>
            <person name="Roques C."/>
            <person name="Iampietro C."/>
            <person name="Lluch J."/>
            <person name="Castinel A."/>
            <person name="Donnadieu C."/>
            <person name="Desvignes T."/>
            <person name="Floi Bucao C."/>
            <person name="Jouanno E."/>
            <person name="Wen M."/>
            <person name="Mejri S."/>
            <person name="Dirks R."/>
            <person name="Jansen H."/>
            <person name="Henkel C."/>
            <person name="Chen W.J."/>
            <person name="Zahm M."/>
            <person name="Cabau C."/>
            <person name="Klopp C."/>
            <person name="Thompson A.W."/>
            <person name="Robinson-Rechavi M."/>
            <person name="Braasch I."/>
            <person name="Lecointre G."/>
            <person name="Bobe J."/>
            <person name="Postlethwait J.H."/>
            <person name="Berthelot C."/>
            <person name="Roest Crollius H."/>
            <person name="Guiguen Y."/>
        </authorList>
    </citation>
    <scope>NUCLEOTIDE SEQUENCE</scope>
    <source>
        <strain evidence="2">NC1722</strain>
    </source>
</reference>
<feature type="region of interest" description="Disordered" evidence="1">
    <location>
        <begin position="1"/>
        <end position="60"/>
    </location>
</feature>
<dbReference type="Proteomes" id="UP001221898">
    <property type="component" value="Unassembled WGS sequence"/>
</dbReference>
<protein>
    <submittedName>
        <fullName evidence="2">Uncharacterized protein</fullName>
    </submittedName>
</protein>
<organism evidence="2 3">
    <name type="scientific">Aldrovandia affinis</name>
    <dbReference type="NCBI Taxonomy" id="143900"/>
    <lineage>
        <taxon>Eukaryota</taxon>
        <taxon>Metazoa</taxon>
        <taxon>Chordata</taxon>
        <taxon>Craniata</taxon>
        <taxon>Vertebrata</taxon>
        <taxon>Euteleostomi</taxon>
        <taxon>Actinopterygii</taxon>
        <taxon>Neopterygii</taxon>
        <taxon>Teleostei</taxon>
        <taxon>Notacanthiformes</taxon>
        <taxon>Halosauridae</taxon>
        <taxon>Aldrovandia</taxon>
    </lineage>
</organism>
<name>A0AAD7WLE7_9TELE</name>
<dbReference type="AlphaFoldDB" id="A0AAD7WLE7"/>
<sequence length="247" mass="26580">MSRAKTNHNNPSGISEARQQLLKFFPGGSPRQHPTEPTHPHGIMGNPPPQPPPHTEYRWPDSKRHATTVFQTANLRQEQLQARPEKPHGHGRGVGLHAAGATCTNRGAMESSHQLIPEQGPHSRAAGVMGTPITPLDQKKWLSEGGPLCDDTGMLTPGWGGGRGLHSCLKGIRLNGYTLRRCDLGLGGRLQGLVAVTPEVCGRGDRRAAGRPMRADLLSGFYQGGTRGGPASGLRWAGSRWQFGARE</sequence>